<reference evidence="1 2" key="1">
    <citation type="submission" date="2024-01" db="EMBL/GenBank/DDBJ databases">
        <title>Genome assemblies of Stephania.</title>
        <authorList>
            <person name="Yang L."/>
        </authorList>
    </citation>
    <scope>NUCLEOTIDE SEQUENCE [LARGE SCALE GENOMIC DNA]</scope>
    <source>
        <strain evidence="1">QJT</strain>
        <tissue evidence="1">Leaf</tissue>
    </source>
</reference>
<dbReference type="AlphaFoldDB" id="A0AAP0E2C3"/>
<protein>
    <submittedName>
        <fullName evidence="1">Uncharacterized protein</fullName>
    </submittedName>
</protein>
<evidence type="ECO:0000313" key="2">
    <source>
        <dbReference type="Proteomes" id="UP001417504"/>
    </source>
</evidence>
<gene>
    <name evidence="1" type="ORF">Sjap_025757</name>
</gene>
<organism evidence="1 2">
    <name type="scientific">Stephania japonica</name>
    <dbReference type="NCBI Taxonomy" id="461633"/>
    <lineage>
        <taxon>Eukaryota</taxon>
        <taxon>Viridiplantae</taxon>
        <taxon>Streptophyta</taxon>
        <taxon>Embryophyta</taxon>
        <taxon>Tracheophyta</taxon>
        <taxon>Spermatophyta</taxon>
        <taxon>Magnoliopsida</taxon>
        <taxon>Ranunculales</taxon>
        <taxon>Menispermaceae</taxon>
        <taxon>Menispermoideae</taxon>
        <taxon>Cissampelideae</taxon>
        <taxon>Stephania</taxon>
    </lineage>
</organism>
<keyword evidence="2" id="KW-1185">Reference proteome</keyword>
<proteinExistence type="predicted"/>
<evidence type="ECO:0000313" key="1">
    <source>
        <dbReference type="EMBL" id="KAK9085346.1"/>
    </source>
</evidence>
<dbReference type="EMBL" id="JBBNAE010000011">
    <property type="protein sequence ID" value="KAK9085346.1"/>
    <property type="molecule type" value="Genomic_DNA"/>
</dbReference>
<sequence length="107" mass="12008">MIKEMIKMQVASLEGERPHLTSDDIARKVVDVEIALTESSASAAICWWHQLLVDSMNQKVLGTGLGYYRGLGYGPHPPSKCRFAQDNETIVSMQQELEEHRGHLKEA</sequence>
<name>A0AAP0E2C3_9MAGN</name>
<accession>A0AAP0E2C3</accession>
<dbReference type="Proteomes" id="UP001417504">
    <property type="component" value="Unassembled WGS sequence"/>
</dbReference>
<comment type="caution">
    <text evidence="1">The sequence shown here is derived from an EMBL/GenBank/DDBJ whole genome shotgun (WGS) entry which is preliminary data.</text>
</comment>